<feature type="compositionally biased region" description="Polar residues" evidence="1">
    <location>
        <begin position="33"/>
        <end position="54"/>
    </location>
</feature>
<sequence>MASFEPIIRMDENAYRAPVKMHSKAGRRPLGDVTNSNKPIAKNKSSAKTFNVSKPQLKVQPSKVGRKALSDLTNSNKQRANEKSSKKNCTENLSAVHEEQVPSWILNEGFLHNHDECIKAQKQARAMSMDYFLETVGLKKDPSFSLFPEISEVATEDKSEELEILLDLDKLELDMMDSSPPTPPAMKSPPTPKSPGSPFSIIDWKNLQLSPLRLKESPTRD</sequence>
<dbReference type="InterPro" id="IPR039326">
    <property type="entry name" value="Patronus"/>
</dbReference>
<dbReference type="PANTHER" id="PTHR35125">
    <property type="entry name" value="NEURON NAVIGATOR 1-LIKE-RELATED"/>
    <property type="match status" value="1"/>
</dbReference>
<reference evidence="2" key="2">
    <citation type="submission" date="2020-07" db="EMBL/GenBank/DDBJ databases">
        <authorList>
            <person name="Vera ALvarez R."/>
            <person name="Arias-Moreno D.M."/>
            <person name="Jimenez-Jacinto V."/>
            <person name="Jimenez-Bremont J.F."/>
            <person name="Swaminathan K."/>
            <person name="Moose S.P."/>
            <person name="Guerrero-Gonzalez M.L."/>
            <person name="Marino-Ramirez L."/>
            <person name="Landsman D."/>
            <person name="Rodriguez-Kessler M."/>
            <person name="Delgado-Sanchez P."/>
        </authorList>
    </citation>
    <scope>NUCLEOTIDE SEQUENCE</scope>
    <source>
        <tissue evidence="2">Cladode</tissue>
    </source>
</reference>
<dbReference type="PANTHER" id="PTHR35125:SF2">
    <property type="entry name" value="PROTEIN PATRONUS 2-LIKE"/>
    <property type="match status" value="1"/>
</dbReference>
<dbReference type="EMBL" id="GISG01107111">
    <property type="protein sequence ID" value="MBA4637829.1"/>
    <property type="molecule type" value="Transcribed_RNA"/>
</dbReference>
<accession>A0A7C9DIE7</accession>
<dbReference type="AlphaFoldDB" id="A0A7C9DIE7"/>
<proteinExistence type="predicted"/>
<feature type="region of interest" description="Disordered" evidence="1">
    <location>
        <begin position="20"/>
        <end position="67"/>
    </location>
</feature>
<dbReference type="GO" id="GO:0007346">
    <property type="term" value="P:regulation of mitotic cell cycle"/>
    <property type="evidence" value="ECO:0007669"/>
    <property type="project" value="InterPro"/>
</dbReference>
<name>A0A7C9DIE7_OPUST</name>
<protein>
    <submittedName>
        <fullName evidence="2">Uncharacterized protein</fullName>
    </submittedName>
</protein>
<organism evidence="2">
    <name type="scientific">Opuntia streptacantha</name>
    <name type="common">Prickly pear cactus</name>
    <name type="synonym">Opuntia cardona</name>
    <dbReference type="NCBI Taxonomy" id="393608"/>
    <lineage>
        <taxon>Eukaryota</taxon>
        <taxon>Viridiplantae</taxon>
        <taxon>Streptophyta</taxon>
        <taxon>Embryophyta</taxon>
        <taxon>Tracheophyta</taxon>
        <taxon>Spermatophyta</taxon>
        <taxon>Magnoliopsida</taxon>
        <taxon>eudicotyledons</taxon>
        <taxon>Gunneridae</taxon>
        <taxon>Pentapetalae</taxon>
        <taxon>Caryophyllales</taxon>
        <taxon>Cactineae</taxon>
        <taxon>Cactaceae</taxon>
        <taxon>Opuntioideae</taxon>
        <taxon>Opuntia</taxon>
    </lineage>
</organism>
<evidence type="ECO:0000256" key="1">
    <source>
        <dbReference type="SAM" id="MobiDB-lite"/>
    </source>
</evidence>
<evidence type="ECO:0000313" key="2">
    <source>
        <dbReference type="EMBL" id="MBA4637829.1"/>
    </source>
</evidence>
<feature type="region of interest" description="Disordered" evidence="1">
    <location>
        <begin position="172"/>
        <end position="200"/>
    </location>
</feature>
<feature type="compositionally biased region" description="Pro residues" evidence="1">
    <location>
        <begin position="180"/>
        <end position="195"/>
    </location>
</feature>
<reference evidence="2" key="1">
    <citation type="journal article" date="2013" name="J. Plant Res.">
        <title>Effect of fungi and light on seed germination of three Opuntia species from semiarid lands of central Mexico.</title>
        <authorList>
            <person name="Delgado-Sanchez P."/>
            <person name="Jimenez-Bremont J.F."/>
            <person name="Guerrero-Gonzalez Mde L."/>
            <person name="Flores J."/>
        </authorList>
    </citation>
    <scope>NUCLEOTIDE SEQUENCE</scope>
    <source>
        <tissue evidence="2">Cladode</tissue>
    </source>
</reference>